<reference evidence="6 7" key="1">
    <citation type="submission" date="2017-04" db="EMBL/GenBank/DDBJ databases">
        <title>Comparative genome analysis of Subtercola boreus.</title>
        <authorList>
            <person name="Cho Y.-J."/>
            <person name="Cho A."/>
            <person name="Kim O.-S."/>
            <person name="Lee J.-I."/>
        </authorList>
    </citation>
    <scope>NUCLEOTIDE SEQUENCE [LARGE SCALE GENOMIC DNA]</scope>
    <source>
        <strain evidence="6 7">P27444</strain>
    </source>
</reference>
<dbReference type="AlphaFoldDB" id="A0A3E0VC74"/>
<dbReference type="Pfam" id="PF00126">
    <property type="entry name" value="HTH_1"/>
    <property type="match status" value="1"/>
</dbReference>
<dbReference type="InterPro" id="IPR000847">
    <property type="entry name" value="LysR_HTH_N"/>
</dbReference>
<organism evidence="6 7">
    <name type="scientific">Subtercola boreus</name>
    <dbReference type="NCBI Taxonomy" id="120213"/>
    <lineage>
        <taxon>Bacteria</taxon>
        <taxon>Bacillati</taxon>
        <taxon>Actinomycetota</taxon>
        <taxon>Actinomycetes</taxon>
        <taxon>Micrococcales</taxon>
        <taxon>Microbacteriaceae</taxon>
        <taxon>Subtercola</taxon>
    </lineage>
</organism>
<evidence type="ECO:0000256" key="1">
    <source>
        <dbReference type="ARBA" id="ARBA00009437"/>
    </source>
</evidence>
<feature type="domain" description="HTH lysR-type" evidence="5">
    <location>
        <begin position="1"/>
        <end position="59"/>
    </location>
</feature>
<dbReference type="PANTHER" id="PTHR30126">
    <property type="entry name" value="HTH-TYPE TRANSCRIPTIONAL REGULATOR"/>
    <property type="match status" value="1"/>
</dbReference>
<dbReference type="Gene3D" id="1.10.10.10">
    <property type="entry name" value="Winged helix-like DNA-binding domain superfamily/Winged helix DNA-binding domain"/>
    <property type="match status" value="1"/>
</dbReference>
<comment type="similarity">
    <text evidence="1">Belongs to the LysR transcriptional regulatory family.</text>
</comment>
<keyword evidence="3" id="KW-0238">DNA-binding</keyword>
<protein>
    <recommendedName>
        <fullName evidence="5">HTH lysR-type domain-containing protein</fullName>
    </recommendedName>
</protein>
<dbReference type="PROSITE" id="PS50931">
    <property type="entry name" value="HTH_LYSR"/>
    <property type="match status" value="1"/>
</dbReference>
<dbReference type="OrthoDB" id="3636008at2"/>
<gene>
    <name evidence="6" type="ORF">B7R21_16745</name>
</gene>
<evidence type="ECO:0000256" key="4">
    <source>
        <dbReference type="ARBA" id="ARBA00023163"/>
    </source>
</evidence>
<dbReference type="Proteomes" id="UP000256709">
    <property type="component" value="Unassembled WGS sequence"/>
</dbReference>
<comment type="caution">
    <text evidence="6">The sequence shown here is derived from an EMBL/GenBank/DDBJ whole genome shotgun (WGS) entry which is preliminary data.</text>
</comment>
<dbReference type="SUPFAM" id="SSF46785">
    <property type="entry name" value="Winged helix' DNA-binding domain"/>
    <property type="match status" value="1"/>
</dbReference>
<evidence type="ECO:0000313" key="7">
    <source>
        <dbReference type="Proteomes" id="UP000256709"/>
    </source>
</evidence>
<dbReference type="RefSeq" id="WP_116284408.1">
    <property type="nucleotide sequence ID" value="NZ_NBXA01000031.1"/>
</dbReference>
<proteinExistence type="inferred from homology"/>
<accession>A0A3E0VC74</accession>
<dbReference type="InterPro" id="IPR036388">
    <property type="entry name" value="WH-like_DNA-bd_sf"/>
</dbReference>
<dbReference type="GO" id="GO:0000976">
    <property type="term" value="F:transcription cis-regulatory region binding"/>
    <property type="evidence" value="ECO:0007669"/>
    <property type="project" value="TreeGrafter"/>
</dbReference>
<name>A0A3E0VC74_9MICO</name>
<evidence type="ECO:0000256" key="2">
    <source>
        <dbReference type="ARBA" id="ARBA00023015"/>
    </source>
</evidence>
<dbReference type="InterPro" id="IPR036390">
    <property type="entry name" value="WH_DNA-bd_sf"/>
</dbReference>
<keyword evidence="4" id="KW-0804">Transcription</keyword>
<keyword evidence="2" id="KW-0805">Transcription regulation</keyword>
<sequence length="295" mass="32090">MDLLAECSVFASVSDSGSFTVGAAHLRIPQSVASRRVAALEERLGGRLLDRTGKRATLTPFGRIMLPRARRLVELGYEFQRDASRALLAPYRLAVPANWSVIGLAEVAATAQADNLALDYHQAHPAERDESVRLHTVEGAVVAVPLGESTWSFPLGVASRDGGGSHPLRVASLRPYRGLPAGNFRRVWIDPEDDIPAVRDHLLRFRDASGLASEQVRVAPNMTGALTAVISEDGLLLCTQRQALDLQLEWRALADISLYRSYAIRGPRGSDTERVSAVLQMPIESAFGAEQEEFG</sequence>
<dbReference type="EMBL" id="NBXA01000031">
    <property type="protein sequence ID" value="RFA07108.1"/>
    <property type="molecule type" value="Genomic_DNA"/>
</dbReference>
<evidence type="ECO:0000256" key="3">
    <source>
        <dbReference type="ARBA" id="ARBA00023125"/>
    </source>
</evidence>
<dbReference type="PANTHER" id="PTHR30126:SF40">
    <property type="entry name" value="HTH-TYPE TRANSCRIPTIONAL REGULATOR GLTR"/>
    <property type="match status" value="1"/>
</dbReference>
<evidence type="ECO:0000259" key="5">
    <source>
        <dbReference type="PROSITE" id="PS50931"/>
    </source>
</evidence>
<dbReference type="GO" id="GO:0003700">
    <property type="term" value="F:DNA-binding transcription factor activity"/>
    <property type="evidence" value="ECO:0007669"/>
    <property type="project" value="InterPro"/>
</dbReference>
<evidence type="ECO:0000313" key="6">
    <source>
        <dbReference type="EMBL" id="RFA07108.1"/>
    </source>
</evidence>